<dbReference type="Gene3D" id="3.40.50.1110">
    <property type="entry name" value="SGNH hydrolase"/>
    <property type="match status" value="1"/>
</dbReference>
<protein>
    <submittedName>
        <fullName evidence="2">SGNH/GDSL hydrolase family protein</fullName>
    </submittedName>
</protein>
<sequence length="224" mass="23852">MRSLVMWVASILLAVGVSGCSEPEIVSLGPTVVVIGDSTTSGTRYGGLGRSNWVRIAERRAQDDRLGVRFVVSAKGGAGYLLPGTQGTTFVSQAERTVTEDTALVVFFGSANDTDAPGDYAASVTRAYTIVRDRSPRARILVIGPAWSRFEPPTGQLLARVGTLKDVARHDGAEFADPIAEDWLGDRQGMVGGDGVHPTDRAHLVFADRIYPLVRSLLATGRPG</sequence>
<dbReference type="Pfam" id="PF13472">
    <property type="entry name" value="Lipase_GDSL_2"/>
    <property type="match status" value="1"/>
</dbReference>
<accession>A0ABR7W916</accession>
<dbReference type="PANTHER" id="PTHR43784:SF2">
    <property type="entry name" value="GDSL-LIKE LIPASE_ACYLHYDROLASE, PUTATIVE (AFU_ORTHOLOGUE AFUA_2G00820)-RELATED"/>
    <property type="match status" value="1"/>
</dbReference>
<dbReference type="CDD" id="cd00229">
    <property type="entry name" value="SGNH_hydrolase"/>
    <property type="match status" value="1"/>
</dbReference>
<dbReference type="InterPro" id="IPR013830">
    <property type="entry name" value="SGNH_hydro"/>
</dbReference>
<dbReference type="RefSeq" id="WP_190265962.1">
    <property type="nucleotide sequence ID" value="NZ_BAABAD010000003.1"/>
</dbReference>
<dbReference type="EMBL" id="JACWMS010000001">
    <property type="protein sequence ID" value="MBD1319021.1"/>
    <property type="molecule type" value="Genomic_DNA"/>
</dbReference>
<dbReference type="PANTHER" id="PTHR43784">
    <property type="entry name" value="GDSL-LIKE LIPASE/ACYLHYDROLASE, PUTATIVE (AFU_ORTHOLOGUE AFUA_2G00820)-RELATED"/>
    <property type="match status" value="1"/>
</dbReference>
<gene>
    <name evidence="2" type="ORF">IDF66_05455</name>
</gene>
<name>A0ABR7W916_9ACTN</name>
<dbReference type="InterPro" id="IPR036514">
    <property type="entry name" value="SGNH_hydro_sf"/>
</dbReference>
<reference evidence="2 3" key="1">
    <citation type="submission" date="2020-09" db="EMBL/GenBank/DDBJ databases">
        <title>Novel species in genus Gordonia.</title>
        <authorList>
            <person name="Zhang G."/>
        </authorList>
    </citation>
    <scope>NUCLEOTIDE SEQUENCE [LARGE SCALE GENOMIC DNA]</scope>
    <source>
        <strain evidence="2 3">ON-33</strain>
    </source>
</reference>
<dbReference type="Proteomes" id="UP000602395">
    <property type="component" value="Unassembled WGS sequence"/>
</dbReference>
<evidence type="ECO:0000313" key="2">
    <source>
        <dbReference type="EMBL" id="MBD1319021.1"/>
    </source>
</evidence>
<feature type="domain" description="SGNH hydrolase-type esterase" evidence="1">
    <location>
        <begin position="34"/>
        <end position="203"/>
    </location>
</feature>
<dbReference type="GO" id="GO:0016787">
    <property type="term" value="F:hydrolase activity"/>
    <property type="evidence" value="ECO:0007669"/>
    <property type="project" value="UniProtKB-KW"/>
</dbReference>
<keyword evidence="3" id="KW-1185">Reference proteome</keyword>
<comment type="caution">
    <text evidence="2">The sequence shown here is derived from an EMBL/GenBank/DDBJ whole genome shotgun (WGS) entry which is preliminary data.</text>
</comment>
<dbReference type="InterPro" id="IPR053140">
    <property type="entry name" value="GDSL_Rv0518-like"/>
</dbReference>
<evidence type="ECO:0000259" key="1">
    <source>
        <dbReference type="Pfam" id="PF13472"/>
    </source>
</evidence>
<dbReference type="PROSITE" id="PS51257">
    <property type="entry name" value="PROKAR_LIPOPROTEIN"/>
    <property type="match status" value="1"/>
</dbReference>
<dbReference type="SUPFAM" id="SSF52266">
    <property type="entry name" value="SGNH hydrolase"/>
    <property type="match status" value="1"/>
</dbReference>
<proteinExistence type="predicted"/>
<keyword evidence="2" id="KW-0378">Hydrolase</keyword>
<organism evidence="2 3">
    <name type="scientific">Gordonia hankookensis</name>
    <dbReference type="NCBI Taxonomy" id="589403"/>
    <lineage>
        <taxon>Bacteria</taxon>
        <taxon>Bacillati</taxon>
        <taxon>Actinomycetota</taxon>
        <taxon>Actinomycetes</taxon>
        <taxon>Mycobacteriales</taxon>
        <taxon>Gordoniaceae</taxon>
        <taxon>Gordonia</taxon>
    </lineage>
</organism>
<evidence type="ECO:0000313" key="3">
    <source>
        <dbReference type="Proteomes" id="UP000602395"/>
    </source>
</evidence>